<dbReference type="SUPFAM" id="SSF56672">
    <property type="entry name" value="DNA/RNA polymerases"/>
    <property type="match status" value="1"/>
</dbReference>
<keyword evidence="3" id="KW-0548">Nucleotidyltransferase</keyword>
<evidence type="ECO:0000256" key="7">
    <source>
        <dbReference type="ARBA" id="ARBA00023118"/>
    </source>
</evidence>
<reference evidence="11 12" key="1">
    <citation type="submission" date="2023-01" db="EMBL/GenBank/DDBJ databases">
        <title>Minimal conservation of predation-associated metabolite biosynthetic gene clusters underscores biosynthetic potential of Myxococcota including descriptions for ten novel species: Archangium lansinium sp. nov., Myxococcus landrumus sp. nov., Nannocystis bai.</title>
        <authorList>
            <person name="Ahearne A."/>
            <person name="Stevens C."/>
            <person name="Dowd S."/>
        </authorList>
    </citation>
    <scope>NUCLEOTIDE SEQUENCE [LARGE SCALE GENOMIC DNA]</scope>
    <source>
        <strain evidence="11 12">WIWO2</strain>
    </source>
</reference>
<keyword evidence="12" id="KW-1185">Reference proteome</keyword>
<dbReference type="InterPro" id="IPR000123">
    <property type="entry name" value="Reverse_transcriptase_msDNA"/>
</dbReference>
<proteinExistence type="inferred from homology"/>
<dbReference type="EMBL" id="JAQNDK010000004">
    <property type="protein sequence ID" value="MDC0683460.1"/>
    <property type="molecule type" value="Genomic_DNA"/>
</dbReference>
<keyword evidence="5" id="KW-0460">Magnesium</keyword>
<organism evidence="11 12">
    <name type="scientific">Sorangium atrum</name>
    <dbReference type="NCBI Taxonomy" id="2995308"/>
    <lineage>
        <taxon>Bacteria</taxon>
        <taxon>Pseudomonadati</taxon>
        <taxon>Myxococcota</taxon>
        <taxon>Polyangia</taxon>
        <taxon>Polyangiales</taxon>
        <taxon>Polyangiaceae</taxon>
        <taxon>Sorangium</taxon>
    </lineage>
</organism>
<evidence type="ECO:0000256" key="2">
    <source>
        <dbReference type="ARBA" id="ARBA00022679"/>
    </source>
</evidence>
<name>A0ABT5CAK1_9BACT</name>
<keyword evidence="2" id="KW-0808">Transferase</keyword>
<sequence>MTAKIDATVQARAPVVLPITTPPAPGGAAARFQAAGGVEARRLAHEERVARWKAIDEAGGIDAWVSAELTAKGAVATGDPKAMSDRERAQWKERKKVEARERRSLRRLAWEAYVATHVNHLGAGVHWSDRVGPDRLDVPGLSERARAHGLPDLPGAAELATALGLSIPRLRWLAYHREVDTGTHYRRWHIPKRDGSARTISSPKRDLKRAQRWALRNLFEKLPVHAAAHGFLASRSIVTNAAAHAGADTIVKVDIKDFFPTITWRRVRGLLRKAGVAEGPATLVALLSTEAPRDVVQFRGQTLYVATGPRVLPQGAPTSPAITNAICLRLDRRASGLARKLGLRYTRYADDLTFSFRAPEAPALAGAARPRAPVGALLRGLREILSSEGFRLHPSKTVVMRKGSRQKVTGLVVNQADEAAPAARVPRERVRALRAAIRNRELGRPGKGETLAQLKGLAAFVYMTDPVKGRAFLGRIEALERNQPAPAGEAGPHDARPALT</sequence>
<comment type="catalytic activity">
    <reaction evidence="9">
        <text>DNA(n) + a 2'-deoxyribonucleoside 5'-triphosphate = DNA(n+1) + diphosphate</text>
        <dbReference type="Rhea" id="RHEA:22508"/>
        <dbReference type="Rhea" id="RHEA-COMP:17339"/>
        <dbReference type="Rhea" id="RHEA-COMP:17340"/>
        <dbReference type="ChEBI" id="CHEBI:33019"/>
        <dbReference type="ChEBI" id="CHEBI:61560"/>
        <dbReference type="ChEBI" id="CHEBI:173112"/>
        <dbReference type="EC" id="2.7.7.49"/>
    </reaction>
</comment>
<dbReference type="Proteomes" id="UP001217485">
    <property type="component" value="Unassembled WGS sequence"/>
</dbReference>
<evidence type="ECO:0000256" key="9">
    <source>
        <dbReference type="ARBA" id="ARBA00048173"/>
    </source>
</evidence>
<keyword evidence="4" id="KW-0479">Metal-binding</keyword>
<dbReference type="PANTHER" id="PTHR34047">
    <property type="entry name" value="NUCLEAR INTRON MATURASE 1, MITOCHONDRIAL-RELATED"/>
    <property type="match status" value="1"/>
</dbReference>
<dbReference type="RefSeq" id="WP_272101599.1">
    <property type="nucleotide sequence ID" value="NZ_JAQNDK010000004.1"/>
</dbReference>
<dbReference type="Pfam" id="PF00078">
    <property type="entry name" value="RVT_1"/>
    <property type="match status" value="1"/>
</dbReference>
<dbReference type="InterPro" id="IPR051083">
    <property type="entry name" value="GrpII_Intron_Splice-Mob/Def"/>
</dbReference>
<evidence type="ECO:0000256" key="1">
    <source>
        <dbReference type="ARBA" id="ARBA00012493"/>
    </source>
</evidence>
<evidence type="ECO:0000256" key="5">
    <source>
        <dbReference type="ARBA" id="ARBA00022842"/>
    </source>
</evidence>
<keyword evidence="6 11" id="KW-0695">RNA-directed DNA polymerase</keyword>
<comment type="caution">
    <text evidence="11">The sequence shown here is derived from an EMBL/GenBank/DDBJ whole genome shotgun (WGS) entry which is preliminary data.</text>
</comment>
<gene>
    <name evidence="11" type="ORF">POL72_37370</name>
</gene>
<evidence type="ECO:0000259" key="10">
    <source>
        <dbReference type="PROSITE" id="PS50878"/>
    </source>
</evidence>
<evidence type="ECO:0000256" key="6">
    <source>
        <dbReference type="ARBA" id="ARBA00022918"/>
    </source>
</evidence>
<dbReference type="CDD" id="cd03487">
    <property type="entry name" value="RT_Bac_retron_II"/>
    <property type="match status" value="1"/>
</dbReference>
<evidence type="ECO:0000256" key="8">
    <source>
        <dbReference type="ARBA" id="ARBA00034120"/>
    </source>
</evidence>
<evidence type="ECO:0000256" key="3">
    <source>
        <dbReference type="ARBA" id="ARBA00022695"/>
    </source>
</evidence>
<evidence type="ECO:0000313" key="11">
    <source>
        <dbReference type="EMBL" id="MDC0683460.1"/>
    </source>
</evidence>
<dbReference type="InterPro" id="IPR000477">
    <property type="entry name" value="RT_dom"/>
</dbReference>
<keyword evidence="7" id="KW-0051">Antiviral defense</keyword>
<dbReference type="PRINTS" id="PR00866">
    <property type="entry name" value="RNADNAPOLMS"/>
</dbReference>
<feature type="domain" description="Reverse transcriptase" evidence="10">
    <location>
        <begin position="171"/>
        <end position="413"/>
    </location>
</feature>
<accession>A0ABT5CAK1</accession>
<comment type="similarity">
    <text evidence="8">Belongs to the bacterial reverse transcriptase family.</text>
</comment>
<dbReference type="PANTHER" id="PTHR34047:SF7">
    <property type="entry name" value="RNA-DIRECTED DNA POLYMERASE"/>
    <property type="match status" value="1"/>
</dbReference>
<evidence type="ECO:0000256" key="4">
    <source>
        <dbReference type="ARBA" id="ARBA00022723"/>
    </source>
</evidence>
<protein>
    <recommendedName>
        <fullName evidence="1">RNA-directed DNA polymerase</fullName>
        <ecNumber evidence="1">2.7.7.49</ecNumber>
    </recommendedName>
</protein>
<dbReference type="PROSITE" id="PS50878">
    <property type="entry name" value="RT_POL"/>
    <property type="match status" value="1"/>
</dbReference>
<dbReference type="InterPro" id="IPR043502">
    <property type="entry name" value="DNA/RNA_pol_sf"/>
</dbReference>
<dbReference type="GO" id="GO:0003964">
    <property type="term" value="F:RNA-directed DNA polymerase activity"/>
    <property type="evidence" value="ECO:0007669"/>
    <property type="project" value="UniProtKB-KW"/>
</dbReference>
<dbReference type="EC" id="2.7.7.49" evidence="1"/>
<evidence type="ECO:0000313" key="12">
    <source>
        <dbReference type="Proteomes" id="UP001217485"/>
    </source>
</evidence>